<dbReference type="EMBL" id="QKKF02029694">
    <property type="protein sequence ID" value="RZF35069.1"/>
    <property type="molecule type" value="Genomic_DNA"/>
</dbReference>
<keyword evidence="2" id="KW-0812">Transmembrane</keyword>
<feature type="transmembrane region" description="Helical" evidence="2">
    <location>
        <begin position="107"/>
        <end position="127"/>
    </location>
</feature>
<dbReference type="OrthoDB" id="1730117at2759"/>
<feature type="transmembrane region" description="Helical" evidence="2">
    <location>
        <begin position="308"/>
        <end position="327"/>
    </location>
</feature>
<keyword evidence="2" id="KW-0472">Membrane</keyword>
<keyword evidence="2" id="KW-1133">Transmembrane helix</keyword>
<dbReference type="SUPFAM" id="SSF103473">
    <property type="entry name" value="MFS general substrate transporter"/>
    <property type="match status" value="1"/>
</dbReference>
<feature type="transmembrane region" description="Helical" evidence="2">
    <location>
        <begin position="178"/>
        <end position="198"/>
    </location>
</feature>
<feature type="transmembrane region" description="Helical" evidence="2">
    <location>
        <begin position="75"/>
        <end position="100"/>
    </location>
</feature>
<evidence type="ECO:0008006" key="5">
    <source>
        <dbReference type="Google" id="ProtNLM"/>
    </source>
</evidence>
<dbReference type="InterPro" id="IPR036259">
    <property type="entry name" value="MFS_trans_sf"/>
</dbReference>
<reference evidence="3 4" key="1">
    <citation type="journal article" date="2017" name="Gigascience">
        <title>Genome sequence of the small brown planthopper, Laodelphax striatellus.</title>
        <authorList>
            <person name="Zhu J."/>
            <person name="Jiang F."/>
            <person name="Wang X."/>
            <person name="Yang P."/>
            <person name="Bao Y."/>
            <person name="Zhao W."/>
            <person name="Wang W."/>
            <person name="Lu H."/>
            <person name="Wang Q."/>
            <person name="Cui N."/>
            <person name="Li J."/>
            <person name="Chen X."/>
            <person name="Luo L."/>
            <person name="Yu J."/>
            <person name="Kang L."/>
            <person name="Cui F."/>
        </authorList>
    </citation>
    <scope>NUCLEOTIDE SEQUENCE [LARGE SCALE GENOMIC DNA]</scope>
    <source>
        <strain evidence="3">Lst14</strain>
    </source>
</reference>
<dbReference type="PANTHER" id="PTHR11328">
    <property type="entry name" value="MAJOR FACILITATOR SUPERFAMILY DOMAIN-CONTAINING PROTEIN"/>
    <property type="match status" value="1"/>
</dbReference>
<dbReference type="Pfam" id="PF13347">
    <property type="entry name" value="MFS_2"/>
    <property type="match status" value="1"/>
</dbReference>
<gene>
    <name evidence="3" type="ORF">LSTR_LSTR009661</name>
</gene>
<dbReference type="Proteomes" id="UP000291343">
    <property type="component" value="Unassembled WGS sequence"/>
</dbReference>
<feature type="transmembrane region" description="Helical" evidence="2">
    <location>
        <begin position="443"/>
        <end position="465"/>
    </location>
</feature>
<dbReference type="PANTHER" id="PTHR11328:SF49">
    <property type="entry name" value="MAJOR FACILITATOR SUPERFAMILY DOMAIN-CONTAINING PROTEIN 12-LIKE PROTEIN"/>
    <property type="match status" value="1"/>
</dbReference>
<evidence type="ECO:0000256" key="2">
    <source>
        <dbReference type="SAM" id="Phobius"/>
    </source>
</evidence>
<sequence>MESKTDTSHQLQSNGSLSKTYKESTPLLFDQERRQLKVLQKIAYGVGHVYNDICAAVWFSYALIYFQLVAETGPILAGTMLFIGQTIDAFATPLAGYLIGLCGTKKMWHFIGSVCVTVTFPLIFSTWKITHQTIWAQAMYYSPVITIFQTGWAIVQIAHLSLMPEMTPLVSERAELTALRYSFSMASQIFVYLIAWAFFSDLEGMNMKLLAPKDSIRFQHITILSGSIGVLCTLFFYLGSRRTWTNVTHTVGTAEEKSEINQKKKDVIFSTSIYKVAVLYTSSRLFLTLSLVYFPMFINEVVLRKSSTLATVPLVSFIASCIASMASKSFTTYCGGNRALYIAGCITCLFGTALVRMHTRKSEETWMIFIAAALFGTGSSVTMVVSLCVTANLIGADTQIGAFIYSGVTFADKLLNGIAVITIEYMMCEDARNCPFYYRNTLSYVNIFIAAVGLIASMSVSSKLFRKEETI</sequence>
<comment type="caution">
    <text evidence="3">The sequence shown here is derived from an EMBL/GenBank/DDBJ whole genome shotgun (WGS) entry which is preliminary data.</text>
</comment>
<name>A0A482WND0_LAOST</name>
<evidence type="ECO:0000256" key="1">
    <source>
        <dbReference type="ARBA" id="ARBA00008335"/>
    </source>
</evidence>
<evidence type="ECO:0000313" key="3">
    <source>
        <dbReference type="EMBL" id="RZF35069.1"/>
    </source>
</evidence>
<keyword evidence="4" id="KW-1185">Reference proteome</keyword>
<comment type="similarity">
    <text evidence="1">Belongs to the major facilitator superfamily.</text>
</comment>
<feature type="transmembrane region" description="Helical" evidence="2">
    <location>
        <begin position="42"/>
        <end position="63"/>
    </location>
</feature>
<dbReference type="GO" id="GO:0005886">
    <property type="term" value="C:plasma membrane"/>
    <property type="evidence" value="ECO:0007669"/>
    <property type="project" value="TreeGrafter"/>
</dbReference>
<evidence type="ECO:0000313" key="4">
    <source>
        <dbReference type="Proteomes" id="UP000291343"/>
    </source>
</evidence>
<dbReference type="InterPro" id="IPR039672">
    <property type="entry name" value="MFS_2"/>
</dbReference>
<dbReference type="InParanoid" id="A0A482WND0"/>
<protein>
    <recommendedName>
        <fullName evidence="5">Major facilitator superfamily (MFS) profile domain-containing protein</fullName>
    </recommendedName>
</protein>
<proteinExistence type="inferred from homology"/>
<feature type="transmembrane region" description="Helical" evidence="2">
    <location>
        <begin position="273"/>
        <end position="296"/>
    </location>
</feature>
<feature type="transmembrane region" description="Helical" evidence="2">
    <location>
        <begin position="218"/>
        <end position="238"/>
    </location>
</feature>
<dbReference type="AlphaFoldDB" id="A0A482WND0"/>
<feature type="transmembrane region" description="Helical" evidence="2">
    <location>
        <begin position="402"/>
        <end position="423"/>
    </location>
</feature>
<feature type="transmembrane region" description="Helical" evidence="2">
    <location>
        <begin position="139"/>
        <end position="158"/>
    </location>
</feature>
<accession>A0A482WND0</accession>
<feature type="transmembrane region" description="Helical" evidence="2">
    <location>
        <begin position="365"/>
        <end position="390"/>
    </location>
</feature>
<dbReference type="GO" id="GO:0008643">
    <property type="term" value="P:carbohydrate transport"/>
    <property type="evidence" value="ECO:0007669"/>
    <property type="project" value="InterPro"/>
</dbReference>
<dbReference type="STRING" id="195883.A0A482WND0"/>
<dbReference type="SMR" id="A0A482WND0"/>
<feature type="transmembrane region" description="Helical" evidence="2">
    <location>
        <begin position="339"/>
        <end position="359"/>
    </location>
</feature>
<organism evidence="3 4">
    <name type="scientific">Laodelphax striatellus</name>
    <name type="common">Small brown planthopper</name>
    <name type="synonym">Delphax striatella</name>
    <dbReference type="NCBI Taxonomy" id="195883"/>
    <lineage>
        <taxon>Eukaryota</taxon>
        <taxon>Metazoa</taxon>
        <taxon>Ecdysozoa</taxon>
        <taxon>Arthropoda</taxon>
        <taxon>Hexapoda</taxon>
        <taxon>Insecta</taxon>
        <taxon>Pterygota</taxon>
        <taxon>Neoptera</taxon>
        <taxon>Paraneoptera</taxon>
        <taxon>Hemiptera</taxon>
        <taxon>Auchenorrhyncha</taxon>
        <taxon>Fulgoroidea</taxon>
        <taxon>Delphacidae</taxon>
        <taxon>Criomorphinae</taxon>
        <taxon>Laodelphax</taxon>
    </lineage>
</organism>
<dbReference type="GO" id="GO:0015293">
    <property type="term" value="F:symporter activity"/>
    <property type="evidence" value="ECO:0007669"/>
    <property type="project" value="InterPro"/>
</dbReference>